<evidence type="ECO:0000256" key="10">
    <source>
        <dbReference type="ARBA" id="ARBA00056975"/>
    </source>
</evidence>
<dbReference type="Proteomes" id="UP000838412">
    <property type="component" value="Chromosome 3"/>
</dbReference>
<evidence type="ECO:0000259" key="13">
    <source>
        <dbReference type="SMART" id="SM00054"/>
    </source>
</evidence>
<dbReference type="GO" id="GO:0005788">
    <property type="term" value="C:endoplasmic reticulum lumen"/>
    <property type="evidence" value="ECO:0007669"/>
    <property type="project" value="UniProtKB-SubCell"/>
</dbReference>
<evidence type="ECO:0000313" key="15">
    <source>
        <dbReference type="Proteomes" id="UP000838412"/>
    </source>
</evidence>
<name>A0A8J9ZJ87_BRALA</name>
<sequence>MTLLTHKLLEAADKPGHVTTLVLTDFSRAFDSVHHETAINKLIDLGVRPSLVPWVSSFISGRRQRVRYRGALSDWQTLTCGVPQGTKLGPLVFLALVNDAVPVNETTADAYKYVDDMSLSESRHVTKPTYIQDDMDALAQWTEGNHMTLNPSKCKVLLFCFMRNKPPPLEITVGPTQLEVVEFARILGVIMQNNLKWTKHVVMIVGKSSSRLYMLRTLRKQGLDSHDLVLVYIGFVRPVLEYACQVWHPGLTVAESESIERVQKRACEILFRLTLTSDLRPAMQNLLLLLVVLTTLTFAIPKPTDGKKDRVVDKPLSEQDHFGDNHNSDYDHEAFLGEDAHTFDQLDPEESKKRLGDMVDQIDKDGDGFVTQQELKEWIQDMVDKIDKDGDGFVTQQELKEWIQDMVDNIDKDGDGFVTQQELKEWIQDMVDKIDKDGDGFVTQQELKEWIQYTQKKYILEDVERQWSSHDLNRDDKIHWDEYKNTTYGFMSPEEELEDDEDDGYNIKDMVKRDLRRWETADSDDDKHLTKEEFQSFLHPEDVDHMKDIVVQETLEDIDKDGDGSISLEEYVGDMWTGDDKEEPDWVKSEREQFGTFRDKNGDGKMDKDEVKDWIIPPDYDHADAESKHLIFESDTDKDQKLTKQEIVDKYDVFVGSQATDFGEALDQKLTKQEIVDKYDLFVGSQATDFGEALVRHDEF</sequence>
<keyword evidence="4" id="KW-0732">Signal</keyword>
<dbReference type="InterPro" id="IPR000477">
    <property type="entry name" value="RT_dom"/>
</dbReference>
<dbReference type="Pfam" id="PF00078">
    <property type="entry name" value="RVT_1"/>
    <property type="match status" value="1"/>
</dbReference>
<evidence type="ECO:0000256" key="2">
    <source>
        <dbReference type="ARBA" id="ARBA00006431"/>
    </source>
</evidence>
<dbReference type="InterPro" id="IPR002048">
    <property type="entry name" value="EF_hand_dom"/>
</dbReference>
<feature type="domain" description="EF-hand" evidence="13">
    <location>
        <begin position="426"/>
        <end position="454"/>
    </location>
</feature>
<dbReference type="Gene3D" id="1.10.238.10">
    <property type="entry name" value="EF-hand"/>
    <property type="match status" value="5"/>
</dbReference>
<dbReference type="GO" id="GO:0005509">
    <property type="term" value="F:calcium ion binding"/>
    <property type="evidence" value="ECO:0007669"/>
    <property type="project" value="InterPro"/>
</dbReference>
<dbReference type="AlphaFoldDB" id="A0A8J9ZJ87"/>
<keyword evidence="7" id="KW-0106">Calcium</keyword>
<dbReference type="InterPro" id="IPR043502">
    <property type="entry name" value="DNA/RNA_pol_sf"/>
</dbReference>
<dbReference type="CDD" id="cd16226">
    <property type="entry name" value="EFh_CREC_Calumenin_like"/>
    <property type="match status" value="1"/>
</dbReference>
<evidence type="ECO:0000256" key="7">
    <source>
        <dbReference type="ARBA" id="ARBA00022837"/>
    </source>
</evidence>
<evidence type="ECO:0000256" key="8">
    <source>
        <dbReference type="ARBA" id="ARBA00023180"/>
    </source>
</evidence>
<keyword evidence="8" id="KW-0325">Glycoprotein</keyword>
<evidence type="ECO:0000256" key="1">
    <source>
        <dbReference type="ARBA" id="ARBA00004319"/>
    </source>
</evidence>
<proteinExistence type="inferred from homology"/>
<gene>
    <name evidence="14" type="primary">CALU</name>
    <name evidence="14" type="ORF">BLAG_LOCUS14671</name>
</gene>
<dbReference type="PROSITE" id="PS00018">
    <property type="entry name" value="EF_HAND_1"/>
    <property type="match status" value="6"/>
</dbReference>
<dbReference type="CDD" id="cd00051">
    <property type="entry name" value="EFh"/>
    <property type="match status" value="1"/>
</dbReference>
<evidence type="ECO:0000256" key="9">
    <source>
        <dbReference type="ARBA" id="ARBA00023186"/>
    </source>
</evidence>
<feature type="domain" description="EF-hand" evidence="13">
    <location>
        <begin position="354"/>
        <end position="382"/>
    </location>
</feature>
<dbReference type="SUPFAM" id="SSF56672">
    <property type="entry name" value="DNA/RNA polymerases"/>
    <property type="match status" value="1"/>
</dbReference>
<feature type="domain" description="EF-hand" evidence="13">
    <location>
        <begin position="384"/>
        <end position="406"/>
    </location>
</feature>
<organism evidence="14 15">
    <name type="scientific">Branchiostoma lanceolatum</name>
    <name type="common">Common lancelet</name>
    <name type="synonym">Amphioxus lanceolatum</name>
    <dbReference type="NCBI Taxonomy" id="7740"/>
    <lineage>
        <taxon>Eukaryota</taxon>
        <taxon>Metazoa</taxon>
        <taxon>Chordata</taxon>
        <taxon>Cephalochordata</taxon>
        <taxon>Leptocardii</taxon>
        <taxon>Amphioxiformes</taxon>
        <taxon>Branchiostomatidae</taxon>
        <taxon>Branchiostoma</taxon>
    </lineage>
</organism>
<evidence type="ECO:0000256" key="12">
    <source>
        <dbReference type="ARBA" id="ARBA00072696"/>
    </source>
</evidence>
<dbReference type="OrthoDB" id="293868at2759"/>
<evidence type="ECO:0000256" key="5">
    <source>
        <dbReference type="ARBA" id="ARBA00022737"/>
    </source>
</evidence>
<dbReference type="PANTHER" id="PTHR10827">
    <property type="entry name" value="RETICULOCALBIN"/>
    <property type="match status" value="1"/>
</dbReference>
<comment type="function">
    <text evidence="10">Probable molecular chaperone assisting protein biosynthesis and transport in the endoplasmic reticulum. Required for the proper biosynthesis and transport of pulmonary surfactant-associated protein A/SP-A, pulmonary surfactant-associated protein D/SP-D and the lipid transporter ABCA3. By regulating both the proper expression and the degradation through the endoplasmic reticulum-associated protein degradation pathway of these proteins plays a crucial role in pulmonary surfactant homeostasis. Has an anti-fibrotic activity by negatively regulating the secretion of type I and type III collagens. This calcium-binding protein also transiently associates with immature PCSK6 and regulates its secretion.</text>
</comment>
<dbReference type="Pfam" id="PF13499">
    <property type="entry name" value="EF-hand_7"/>
    <property type="match status" value="2"/>
</dbReference>
<evidence type="ECO:0000256" key="6">
    <source>
        <dbReference type="ARBA" id="ARBA00022824"/>
    </source>
</evidence>
<keyword evidence="15" id="KW-1185">Reference proteome</keyword>
<reference evidence="14" key="1">
    <citation type="submission" date="2022-01" db="EMBL/GenBank/DDBJ databases">
        <authorList>
            <person name="Braso-Vives M."/>
        </authorList>
    </citation>
    <scope>NUCLEOTIDE SEQUENCE</scope>
</reference>
<evidence type="ECO:0000256" key="11">
    <source>
        <dbReference type="ARBA" id="ARBA00063143"/>
    </source>
</evidence>
<dbReference type="PANTHER" id="PTHR10827:SF52">
    <property type="entry name" value="IP16409P"/>
    <property type="match status" value="1"/>
</dbReference>
<dbReference type="Pfam" id="PF13202">
    <property type="entry name" value="EF-hand_5"/>
    <property type="match status" value="1"/>
</dbReference>
<keyword evidence="5" id="KW-0677">Repeat</keyword>
<protein>
    <recommendedName>
        <fullName evidence="12">Reticulocalbin-3</fullName>
    </recommendedName>
</protein>
<dbReference type="InterPro" id="IPR011992">
    <property type="entry name" value="EF-hand-dom_pair"/>
</dbReference>
<evidence type="ECO:0000313" key="14">
    <source>
        <dbReference type="EMBL" id="CAH1256171.1"/>
    </source>
</evidence>
<keyword evidence="6" id="KW-0256">Endoplasmic reticulum</keyword>
<keyword evidence="9" id="KW-0143">Chaperone</keyword>
<dbReference type="FunFam" id="1.10.238.10:FF:000090">
    <property type="entry name" value="calumenin isoform X2"/>
    <property type="match status" value="1"/>
</dbReference>
<feature type="domain" description="EF-hand" evidence="13">
    <location>
        <begin position="550"/>
        <end position="578"/>
    </location>
</feature>
<dbReference type="EMBL" id="OV696688">
    <property type="protein sequence ID" value="CAH1256171.1"/>
    <property type="molecule type" value="Genomic_DNA"/>
</dbReference>
<evidence type="ECO:0000256" key="4">
    <source>
        <dbReference type="ARBA" id="ARBA00022729"/>
    </source>
</evidence>
<feature type="domain" description="EF-hand" evidence="13">
    <location>
        <begin position="514"/>
        <end position="541"/>
    </location>
</feature>
<dbReference type="InterPro" id="IPR018247">
    <property type="entry name" value="EF_Hand_1_Ca_BS"/>
</dbReference>
<dbReference type="SUPFAM" id="SSF47473">
    <property type="entry name" value="EF-hand"/>
    <property type="match status" value="2"/>
</dbReference>
<comment type="similarity">
    <text evidence="2">Belongs to the CREC family.</text>
</comment>
<dbReference type="FunFam" id="1.10.238.10:FF:000104">
    <property type="entry name" value="calumenin isoform X1"/>
    <property type="match status" value="1"/>
</dbReference>
<dbReference type="GO" id="GO:0015031">
    <property type="term" value="P:protein transport"/>
    <property type="evidence" value="ECO:0007669"/>
    <property type="project" value="UniProtKB-ARBA"/>
</dbReference>
<accession>A0A8J9ZJ87</accession>
<dbReference type="SMART" id="SM00054">
    <property type="entry name" value="EFh"/>
    <property type="match status" value="6"/>
</dbReference>
<keyword evidence="3" id="KW-0479">Metal-binding</keyword>
<comment type="subcellular location">
    <subcellularLocation>
        <location evidence="1">Endoplasmic reticulum lumen</location>
    </subcellularLocation>
</comment>
<evidence type="ECO:0000256" key="3">
    <source>
        <dbReference type="ARBA" id="ARBA00022723"/>
    </source>
</evidence>
<feature type="domain" description="EF-hand" evidence="13">
    <location>
        <begin position="626"/>
        <end position="654"/>
    </location>
</feature>
<comment type="subunit">
    <text evidence="11">Interacts with PCSK6 (immature form including the propeptide); probably involved in the maturation and the secretion of PCSK6.</text>
</comment>